<feature type="compositionally biased region" description="Basic and acidic residues" evidence="1">
    <location>
        <begin position="57"/>
        <end position="88"/>
    </location>
</feature>
<organism evidence="2 3">
    <name type="scientific">Tigriopus californicus</name>
    <name type="common">Marine copepod</name>
    <dbReference type="NCBI Taxonomy" id="6832"/>
    <lineage>
        <taxon>Eukaryota</taxon>
        <taxon>Metazoa</taxon>
        <taxon>Ecdysozoa</taxon>
        <taxon>Arthropoda</taxon>
        <taxon>Crustacea</taxon>
        <taxon>Multicrustacea</taxon>
        <taxon>Hexanauplia</taxon>
        <taxon>Copepoda</taxon>
        <taxon>Harpacticoida</taxon>
        <taxon>Harpacticidae</taxon>
        <taxon>Tigriopus</taxon>
    </lineage>
</organism>
<feature type="compositionally biased region" description="Polar residues" evidence="1">
    <location>
        <begin position="132"/>
        <end position="143"/>
    </location>
</feature>
<sequence length="194" mass="22262">MLLCCFKEKKSKRNSYDVNHRHDMPSTKRDSALLEPAYQPTRNSIISDRSVTPPSAKRRDWKERAPLQREEKKLMKQRSRDSFSRDDPTLSFPYIDSSTTTTNNEEIGSPGVRSDKFLTSSYASSYSSPINNNKIGSAENNYNHRGKHRNDEHRPRVTFHAKEQEEEEEEVEGTKGTLSTKGGQMGLFLSFLVD</sequence>
<feature type="region of interest" description="Disordered" evidence="1">
    <location>
        <begin position="12"/>
        <end position="113"/>
    </location>
</feature>
<feature type="compositionally biased region" description="Basic and acidic residues" evidence="1">
    <location>
        <begin position="149"/>
        <end position="163"/>
    </location>
</feature>
<gene>
    <name evidence="2" type="ORF">TCAL_14201</name>
</gene>
<keyword evidence="3" id="KW-1185">Reference proteome</keyword>
<proteinExistence type="predicted"/>
<feature type="compositionally biased region" description="Polar residues" evidence="1">
    <location>
        <begin position="40"/>
        <end position="53"/>
    </location>
</feature>
<name>A0A553NSP4_TIGCA</name>
<dbReference type="AlphaFoldDB" id="A0A553NSP4"/>
<dbReference type="Proteomes" id="UP000318571">
    <property type="component" value="Chromosome 1"/>
</dbReference>
<feature type="region of interest" description="Disordered" evidence="1">
    <location>
        <begin position="132"/>
        <end position="180"/>
    </location>
</feature>
<evidence type="ECO:0000256" key="1">
    <source>
        <dbReference type="SAM" id="MobiDB-lite"/>
    </source>
</evidence>
<feature type="compositionally biased region" description="Basic and acidic residues" evidence="1">
    <location>
        <begin position="14"/>
        <end position="32"/>
    </location>
</feature>
<dbReference type="EMBL" id="VCGU01000010">
    <property type="protein sequence ID" value="TRY68456.1"/>
    <property type="molecule type" value="Genomic_DNA"/>
</dbReference>
<reference evidence="2 3" key="1">
    <citation type="journal article" date="2018" name="Nat. Ecol. Evol.">
        <title>Genomic signatures of mitonuclear coevolution across populations of Tigriopus californicus.</title>
        <authorList>
            <person name="Barreto F.S."/>
            <person name="Watson E.T."/>
            <person name="Lima T.G."/>
            <person name="Willett C.S."/>
            <person name="Edmands S."/>
            <person name="Li W."/>
            <person name="Burton R.S."/>
        </authorList>
    </citation>
    <scope>NUCLEOTIDE SEQUENCE [LARGE SCALE GENOMIC DNA]</scope>
    <source>
        <strain evidence="2 3">San Diego</strain>
    </source>
</reference>
<comment type="caution">
    <text evidence="2">The sequence shown here is derived from an EMBL/GenBank/DDBJ whole genome shotgun (WGS) entry which is preliminary data.</text>
</comment>
<feature type="compositionally biased region" description="Polar residues" evidence="1">
    <location>
        <begin position="96"/>
        <end position="106"/>
    </location>
</feature>
<evidence type="ECO:0000313" key="2">
    <source>
        <dbReference type="EMBL" id="TRY68456.1"/>
    </source>
</evidence>
<evidence type="ECO:0000313" key="3">
    <source>
        <dbReference type="Proteomes" id="UP000318571"/>
    </source>
</evidence>
<protein>
    <submittedName>
        <fullName evidence="2">Uncharacterized protein</fullName>
    </submittedName>
</protein>
<accession>A0A553NSP4</accession>